<name>A0A0F9N3Q6_9ZZZZ</name>
<evidence type="ECO:0000256" key="1">
    <source>
        <dbReference type="ARBA" id="ARBA00022603"/>
    </source>
</evidence>
<dbReference type="SUPFAM" id="SSF53335">
    <property type="entry name" value="S-adenosyl-L-methionine-dependent methyltransferases"/>
    <property type="match status" value="1"/>
</dbReference>
<dbReference type="SMART" id="SM00470">
    <property type="entry name" value="ParB"/>
    <property type="match status" value="1"/>
</dbReference>
<dbReference type="PRINTS" id="PR00508">
    <property type="entry name" value="S21N4MTFRASE"/>
</dbReference>
<reference evidence="4" key="1">
    <citation type="journal article" date="2015" name="Nature">
        <title>Complex archaea that bridge the gap between prokaryotes and eukaryotes.</title>
        <authorList>
            <person name="Spang A."/>
            <person name="Saw J.H."/>
            <person name="Jorgensen S.L."/>
            <person name="Zaremba-Niedzwiedzka K."/>
            <person name="Martijn J."/>
            <person name="Lind A.E."/>
            <person name="van Eijk R."/>
            <person name="Schleper C."/>
            <person name="Guy L."/>
            <person name="Ettema T.J."/>
        </authorList>
    </citation>
    <scope>NUCLEOTIDE SEQUENCE</scope>
</reference>
<dbReference type="GO" id="GO:0045881">
    <property type="term" value="P:positive regulation of sporulation resulting in formation of a cellular spore"/>
    <property type="evidence" value="ECO:0007669"/>
    <property type="project" value="TreeGrafter"/>
</dbReference>
<feature type="domain" description="ParB-like N-terminal" evidence="3">
    <location>
        <begin position="13"/>
        <end position="97"/>
    </location>
</feature>
<gene>
    <name evidence="4" type="ORF">LCGC14_1077740</name>
</gene>
<dbReference type="PANTHER" id="PTHR33375">
    <property type="entry name" value="CHROMOSOME-PARTITIONING PROTEIN PARB-RELATED"/>
    <property type="match status" value="1"/>
</dbReference>
<evidence type="ECO:0000313" key="4">
    <source>
        <dbReference type="EMBL" id="KKN06387.1"/>
    </source>
</evidence>
<protein>
    <recommendedName>
        <fullName evidence="3">ParB-like N-terminal domain-containing protein</fullName>
    </recommendedName>
</protein>
<dbReference type="InterPro" id="IPR050336">
    <property type="entry name" value="Chromosome_partition/occlusion"/>
</dbReference>
<organism evidence="4">
    <name type="scientific">marine sediment metagenome</name>
    <dbReference type="NCBI Taxonomy" id="412755"/>
    <lineage>
        <taxon>unclassified sequences</taxon>
        <taxon>metagenomes</taxon>
        <taxon>ecological metagenomes</taxon>
    </lineage>
</organism>
<dbReference type="InterPro" id="IPR029063">
    <property type="entry name" value="SAM-dependent_MTases_sf"/>
</dbReference>
<evidence type="ECO:0000259" key="3">
    <source>
        <dbReference type="SMART" id="SM00470"/>
    </source>
</evidence>
<evidence type="ECO:0000256" key="2">
    <source>
        <dbReference type="ARBA" id="ARBA00022679"/>
    </source>
</evidence>
<dbReference type="InterPro" id="IPR002941">
    <property type="entry name" value="DNA_methylase_N4/N6"/>
</dbReference>
<dbReference type="GO" id="GO:0005694">
    <property type="term" value="C:chromosome"/>
    <property type="evidence" value="ECO:0007669"/>
    <property type="project" value="TreeGrafter"/>
</dbReference>
<dbReference type="Pfam" id="PF02195">
    <property type="entry name" value="ParB_N"/>
    <property type="match status" value="1"/>
</dbReference>
<dbReference type="GO" id="GO:0007059">
    <property type="term" value="P:chromosome segregation"/>
    <property type="evidence" value="ECO:0007669"/>
    <property type="project" value="TreeGrafter"/>
</dbReference>
<accession>A0A0F9N3Q6</accession>
<dbReference type="Gene3D" id="3.90.1530.10">
    <property type="entry name" value="Conserved hypothetical protein from pyrococcus furiosus pfu- 392566-001, ParB domain"/>
    <property type="match status" value="1"/>
</dbReference>
<dbReference type="InterPro" id="IPR001091">
    <property type="entry name" value="RM_Methyltransferase"/>
</dbReference>
<dbReference type="AlphaFoldDB" id="A0A0F9N3Q6"/>
<dbReference type="SUPFAM" id="SSF110849">
    <property type="entry name" value="ParB/Sulfiredoxin"/>
    <property type="match status" value="1"/>
</dbReference>
<proteinExistence type="predicted"/>
<dbReference type="InterPro" id="IPR036086">
    <property type="entry name" value="ParB/Sulfiredoxin_sf"/>
</dbReference>
<dbReference type="GO" id="GO:0003677">
    <property type="term" value="F:DNA binding"/>
    <property type="evidence" value="ECO:0007669"/>
    <property type="project" value="InterPro"/>
</dbReference>
<sequence length="456" mass="52917">MSEVKEKYAGSYTKIPVDDIILGERSRENYGDIEDLALTIQDKGLLHPPIIDSNNKLIAGGRRLKAVKFLGWKTIPVIKRDITTELDLREIELLENIMRKDLDWTERPKLVKRIDDLMREKNEDWQRKDTAKLVGRSIGGINDNIILAAALEHMPELANAKNEDDAVKKLREVQERLALTELRRREVIKEEKIIQEDRIAGITPAQKIKRNIESLSDRYIIGDVFKNLEKIPKDNQKIKFIECDPPYAIDLSKQKRRSSYTSDIKSYKEIPQEEYVEFLDKLTHELYRVLSPRGTVVFWFGMQWYSDVLRSLKNAGFFVDLIPAIWTKEHGQTNIVRHQLARTYEMFFYGRKDKEASGVIKLGRSNNFEFKGVYSGDKYHPTQRPIDLIKEIINTFGAFLPKDESQILVPFLGSGATILAAEEMGYHAFGFDSDPQYKDSFLHEVRKKEAKKYLMD</sequence>
<dbReference type="GO" id="GO:0008170">
    <property type="term" value="F:N-methyltransferase activity"/>
    <property type="evidence" value="ECO:0007669"/>
    <property type="project" value="InterPro"/>
</dbReference>
<comment type="caution">
    <text evidence="4">The sequence shown here is derived from an EMBL/GenBank/DDBJ whole genome shotgun (WGS) entry which is preliminary data.</text>
</comment>
<dbReference type="GO" id="GO:0032259">
    <property type="term" value="P:methylation"/>
    <property type="evidence" value="ECO:0007669"/>
    <property type="project" value="UniProtKB-KW"/>
</dbReference>
<dbReference type="Gene3D" id="3.40.50.150">
    <property type="entry name" value="Vaccinia Virus protein VP39"/>
    <property type="match status" value="1"/>
</dbReference>
<dbReference type="InterPro" id="IPR003115">
    <property type="entry name" value="ParB_N"/>
</dbReference>
<dbReference type="Pfam" id="PF01555">
    <property type="entry name" value="N6_N4_Mtase"/>
    <property type="match status" value="1"/>
</dbReference>
<dbReference type="PANTHER" id="PTHR33375:SF1">
    <property type="entry name" value="CHROMOSOME-PARTITIONING PROTEIN PARB-RELATED"/>
    <property type="match status" value="1"/>
</dbReference>
<keyword evidence="2" id="KW-0808">Transferase</keyword>
<dbReference type="EMBL" id="LAZR01004697">
    <property type="protein sequence ID" value="KKN06387.1"/>
    <property type="molecule type" value="Genomic_DNA"/>
</dbReference>
<keyword evidence="1" id="KW-0489">Methyltransferase</keyword>